<dbReference type="EMBL" id="LKAM01000001">
    <property type="protein sequence ID" value="KUM51402.1"/>
    <property type="molecule type" value="Genomic_DNA"/>
</dbReference>
<keyword evidence="1" id="KW-0496">Mitochondrion</keyword>
<proteinExistence type="predicted"/>
<evidence type="ECO:0000313" key="1">
    <source>
        <dbReference type="EMBL" id="KUM51402.1"/>
    </source>
</evidence>
<dbReference type="AlphaFoldDB" id="A0A101M5U5"/>
<protein>
    <submittedName>
        <fullName evidence="1">Uncharacterized protein</fullName>
    </submittedName>
</protein>
<geneLocation type="mitochondrion" evidence="1"/>
<comment type="caution">
    <text evidence="1">The sequence shown here is derived from an EMBL/GenBank/DDBJ whole genome shotgun (WGS) entry which is preliminary data.</text>
</comment>
<accession>A0A101M5U5</accession>
<reference evidence="1" key="1">
    <citation type="journal article" date="2015" name="Genome Biol. Evol.">
        <title>Organellar Genomes of White Spruce (Picea glauca): Assembly and Annotation.</title>
        <authorList>
            <person name="Jackman S.D."/>
            <person name="Warren R.L."/>
            <person name="Gibb E.A."/>
            <person name="Vandervalk B.P."/>
            <person name="Mohamadi H."/>
            <person name="Chu J."/>
            <person name="Raymond A."/>
            <person name="Pleasance S."/>
            <person name="Coope R."/>
            <person name="Wildung M.R."/>
            <person name="Ritland C.E."/>
            <person name="Bousquet J."/>
            <person name="Jones S.J."/>
            <person name="Bohlmann J."/>
            <person name="Birol I."/>
        </authorList>
    </citation>
    <scope>NUCLEOTIDE SEQUENCE [LARGE SCALE GENOMIC DNA]</scope>
    <source>
        <tissue evidence="1">Flushing bud</tissue>
    </source>
</reference>
<name>A0A101M5U5_PICGL</name>
<gene>
    <name evidence="1" type="ORF">ABT39_MTgene1249</name>
</gene>
<organism evidence="1">
    <name type="scientific">Picea glauca</name>
    <name type="common">White spruce</name>
    <name type="synonym">Pinus glauca</name>
    <dbReference type="NCBI Taxonomy" id="3330"/>
    <lineage>
        <taxon>Eukaryota</taxon>
        <taxon>Viridiplantae</taxon>
        <taxon>Streptophyta</taxon>
        <taxon>Embryophyta</taxon>
        <taxon>Tracheophyta</taxon>
        <taxon>Spermatophyta</taxon>
        <taxon>Pinopsida</taxon>
        <taxon>Pinidae</taxon>
        <taxon>Conifers I</taxon>
        <taxon>Pinales</taxon>
        <taxon>Pinaceae</taxon>
        <taxon>Picea</taxon>
    </lineage>
</organism>
<sequence>MILYNTTTGGHRALLHRANTTKVTIWGTYPSLFIEVTSNELGSTVSDCWNMGNAFFHSVIAFFNSFNLFFNSIGGQLSLGRWENPTTGPEAVKRMQLGGRAVGSYIYSPSVSVLLALVSIQGILSASSTCRQVSVSFGEVGALEWIHGK</sequence>